<dbReference type="InterPro" id="IPR023828">
    <property type="entry name" value="Peptidase_S8_Ser-AS"/>
</dbReference>
<keyword evidence="4" id="KW-0720">Serine protease</keyword>
<reference evidence="8" key="1">
    <citation type="submission" date="2020-10" db="EMBL/GenBank/DDBJ databases">
        <authorList>
            <person name="Castelo-Branco R."/>
            <person name="Eusebio N."/>
            <person name="Adriana R."/>
            <person name="Vieira A."/>
            <person name="Brugerolle De Fraissinette N."/>
            <person name="Rezende De Castro R."/>
            <person name="Schneider M.P."/>
            <person name="Vasconcelos V."/>
            <person name="Leao P.N."/>
        </authorList>
    </citation>
    <scope>NUCLEOTIDE SEQUENCE</scope>
    <source>
        <strain evidence="8">LEGE 07157</strain>
    </source>
</reference>
<dbReference type="AlphaFoldDB" id="A0A8J7E0E5"/>
<accession>A0A8J7E0E5</accession>
<dbReference type="PROSITE" id="PS00138">
    <property type="entry name" value="SUBTILASE_SER"/>
    <property type="match status" value="1"/>
</dbReference>
<dbReference type="PANTHER" id="PTHR43806">
    <property type="entry name" value="PEPTIDASE S8"/>
    <property type="match status" value="1"/>
</dbReference>
<evidence type="ECO:0000256" key="5">
    <source>
        <dbReference type="PROSITE-ProRule" id="PRU01240"/>
    </source>
</evidence>
<dbReference type="SUPFAM" id="SSF49785">
    <property type="entry name" value="Galactose-binding domain-like"/>
    <property type="match status" value="1"/>
</dbReference>
<evidence type="ECO:0000259" key="7">
    <source>
        <dbReference type="Pfam" id="PF00082"/>
    </source>
</evidence>
<evidence type="ECO:0000313" key="9">
    <source>
        <dbReference type="Proteomes" id="UP000654482"/>
    </source>
</evidence>
<evidence type="ECO:0000256" key="2">
    <source>
        <dbReference type="ARBA" id="ARBA00022670"/>
    </source>
</evidence>
<keyword evidence="6" id="KW-0732">Signal</keyword>
<comment type="similarity">
    <text evidence="1 5">Belongs to the peptidase S8 family.</text>
</comment>
<dbReference type="InterPro" id="IPR050131">
    <property type="entry name" value="Peptidase_S8_subtilisin-like"/>
</dbReference>
<evidence type="ECO:0000256" key="1">
    <source>
        <dbReference type="ARBA" id="ARBA00011073"/>
    </source>
</evidence>
<protein>
    <submittedName>
        <fullName evidence="8">S8 family serine peptidase</fullName>
    </submittedName>
</protein>
<dbReference type="EMBL" id="JADEWZ010000061">
    <property type="protein sequence ID" value="MBE9118793.1"/>
    <property type="molecule type" value="Genomic_DNA"/>
</dbReference>
<name>A0A8J7E0E5_9CYAN</name>
<evidence type="ECO:0000256" key="3">
    <source>
        <dbReference type="ARBA" id="ARBA00022801"/>
    </source>
</evidence>
<dbReference type="PROSITE" id="PS51892">
    <property type="entry name" value="SUBTILASE"/>
    <property type="match status" value="1"/>
</dbReference>
<dbReference type="GO" id="GO:0004252">
    <property type="term" value="F:serine-type endopeptidase activity"/>
    <property type="evidence" value="ECO:0007669"/>
    <property type="project" value="InterPro"/>
</dbReference>
<feature type="signal peptide" evidence="6">
    <location>
        <begin position="1"/>
        <end position="23"/>
    </location>
</feature>
<comment type="caution">
    <text evidence="8">The sequence shown here is derived from an EMBL/GenBank/DDBJ whole genome shotgun (WGS) entry which is preliminary data.</text>
</comment>
<dbReference type="RefSeq" id="WP_194031888.1">
    <property type="nucleotide sequence ID" value="NZ_JADEWZ010000061.1"/>
</dbReference>
<dbReference type="InterPro" id="IPR008979">
    <property type="entry name" value="Galactose-bd-like_sf"/>
</dbReference>
<dbReference type="GO" id="GO:0006508">
    <property type="term" value="P:proteolysis"/>
    <property type="evidence" value="ECO:0007669"/>
    <property type="project" value="UniProtKB-KW"/>
</dbReference>
<comment type="caution">
    <text evidence="5">Lacks conserved residue(s) required for the propagation of feature annotation.</text>
</comment>
<keyword evidence="9" id="KW-1185">Reference proteome</keyword>
<dbReference type="InterPro" id="IPR036852">
    <property type="entry name" value="Peptidase_S8/S53_dom_sf"/>
</dbReference>
<proteinExistence type="inferred from homology"/>
<dbReference type="InterPro" id="IPR000209">
    <property type="entry name" value="Peptidase_S8/S53_dom"/>
</dbReference>
<sequence length="531" mass="57354">MSKKLAWLMGGLTAVVAVAPAMALPTSVGEEGIDALRLQANPYNLTGRKIGIGQVEVGRPGKFGVDKAFSSIRAIAVEGVFHRDEPAKADTFVDAHAAMVATVMVSADKTLRGVAPDARLYASAVGSIRGSGQPQECLSAQHVALQNSGDVRAINFSFGEPLQRDTRENPELDGNALLTQCVDWSARVHNTLYVIAGNQGNGGIPIPTDNYNGITVASTMRRGGEFAKLDFSNLSDLPEGIGRSLIAREINVGARRSISLVAPGNNIAVYNLEGQRISVTGTSFAAPHVTASVALLQEYGDRALKKADPNWSADSRRSEVMKAILLNGVDKIKDSGDGQKLGMERTILDKENLTWLDGDAYSNAQIPLDIEMGTGQLNAFRAYQQFSAGQWDATQPIPAIGWDYGTVDDSSYQDYILEAPLQGGSHASITLTWQRLVELNDRNGNEQFDVGEDFRDRGLNNLDIYLMSADSDNPSESACSSVSTVDSIEHIFCPVPATGQYKIRVQYRDRANEETQPYALAWWTVPASPTE</sequence>
<dbReference type="PANTHER" id="PTHR43806:SF11">
    <property type="entry name" value="CEREVISIN-RELATED"/>
    <property type="match status" value="1"/>
</dbReference>
<dbReference type="Proteomes" id="UP000654482">
    <property type="component" value="Unassembled WGS sequence"/>
</dbReference>
<keyword evidence="2" id="KW-0645">Protease</keyword>
<evidence type="ECO:0000256" key="6">
    <source>
        <dbReference type="SAM" id="SignalP"/>
    </source>
</evidence>
<dbReference type="SUPFAM" id="SSF52743">
    <property type="entry name" value="Subtilisin-like"/>
    <property type="match status" value="1"/>
</dbReference>
<feature type="chain" id="PRO_5035232668" evidence="6">
    <location>
        <begin position="24"/>
        <end position="531"/>
    </location>
</feature>
<evidence type="ECO:0000313" key="8">
    <source>
        <dbReference type="EMBL" id="MBE9118793.1"/>
    </source>
</evidence>
<evidence type="ECO:0000256" key="4">
    <source>
        <dbReference type="ARBA" id="ARBA00022825"/>
    </source>
</evidence>
<dbReference type="Gene3D" id="3.40.50.200">
    <property type="entry name" value="Peptidase S8/S53 domain"/>
    <property type="match status" value="1"/>
</dbReference>
<organism evidence="8 9">
    <name type="scientific">Lusitaniella coriacea LEGE 07157</name>
    <dbReference type="NCBI Taxonomy" id="945747"/>
    <lineage>
        <taxon>Bacteria</taxon>
        <taxon>Bacillati</taxon>
        <taxon>Cyanobacteriota</taxon>
        <taxon>Cyanophyceae</taxon>
        <taxon>Spirulinales</taxon>
        <taxon>Lusitaniellaceae</taxon>
        <taxon>Lusitaniella</taxon>
    </lineage>
</organism>
<gene>
    <name evidence="8" type="ORF">IQ249_23165</name>
</gene>
<feature type="domain" description="Peptidase S8/S53" evidence="7">
    <location>
        <begin position="82"/>
        <end position="334"/>
    </location>
</feature>
<dbReference type="Gene3D" id="2.60.120.380">
    <property type="match status" value="1"/>
</dbReference>
<dbReference type="Pfam" id="PF00082">
    <property type="entry name" value="Peptidase_S8"/>
    <property type="match status" value="1"/>
</dbReference>
<keyword evidence="3" id="KW-0378">Hydrolase</keyword>